<accession>A0A916FAL1</accession>
<reference evidence="1" key="1">
    <citation type="submission" date="2021-02" db="EMBL/GenBank/DDBJ databases">
        <authorList>
            <person name="Han P."/>
        </authorList>
    </citation>
    <scope>NUCLEOTIDE SEQUENCE</scope>
    <source>
        <strain evidence="1">Candidatus Nitrotoga sp. ZN8</strain>
    </source>
</reference>
<organism evidence="1 2">
    <name type="scientific">Candidatus Nitrotoga fabula</name>
    <dbReference type="NCBI Taxonomy" id="2182327"/>
    <lineage>
        <taxon>Bacteria</taxon>
        <taxon>Pseudomonadati</taxon>
        <taxon>Pseudomonadota</taxon>
        <taxon>Betaproteobacteria</taxon>
        <taxon>Nitrosomonadales</taxon>
        <taxon>Gallionellaceae</taxon>
        <taxon>Candidatus Nitrotoga</taxon>
    </lineage>
</organism>
<name>A0A916FAL1_9PROT</name>
<keyword evidence="2" id="KW-1185">Reference proteome</keyword>
<sequence>MSADVQADAVAERQEIHAADVSNELFNFR</sequence>
<comment type="caution">
    <text evidence="1">The sequence shown here is derived from an EMBL/GenBank/DDBJ whole genome shotgun (WGS) entry which is preliminary data.</text>
</comment>
<proteinExistence type="predicted"/>
<gene>
    <name evidence="1" type="ORF">NTGZN8_90080</name>
</gene>
<dbReference type="AlphaFoldDB" id="A0A916FAL1"/>
<evidence type="ECO:0000313" key="1">
    <source>
        <dbReference type="EMBL" id="CAE6740668.1"/>
    </source>
</evidence>
<dbReference type="EMBL" id="CAJNBL010000044">
    <property type="protein sequence ID" value="CAE6740668.1"/>
    <property type="molecule type" value="Genomic_DNA"/>
</dbReference>
<dbReference type="Proteomes" id="UP000675882">
    <property type="component" value="Unassembled WGS sequence"/>
</dbReference>
<protein>
    <submittedName>
        <fullName evidence="1">Uncharacterized protein</fullName>
    </submittedName>
</protein>
<evidence type="ECO:0000313" key="2">
    <source>
        <dbReference type="Proteomes" id="UP000675882"/>
    </source>
</evidence>